<dbReference type="SMART" id="SM00849">
    <property type="entry name" value="Lactamase_B"/>
    <property type="match status" value="1"/>
</dbReference>
<organism evidence="7 8">
    <name type="scientific">Victivallis lenta</name>
    <dbReference type="NCBI Taxonomy" id="2606640"/>
    <lineage>
        <taxon>Bacteria</taxon>
        <taxon>Pseudomonadati</taxon>
        <taxon>Lentisphaerota</taxon>
        <taxon>Lentisphaeria</taxon>
        <taxon>Victivallales</taxon>
        <taxon>Victivallaceae</taxon>
        <taxon>Victivallis</taxon>
    </lineage>
</organism>
<keyword evidence="8" id="KW-1185">Reference proteome</keyword>
<comment type="caution">
    <text evidence="7">The sequence shown here is derived from an EMBL/GenBank/DDBJ whole genome shotgun (WGS) entry which is preliminary data.</text>
</comment>
<dbReference type="Proteomes" id="UP000435649">
    <property type="component" value="Unassembled WGS sequence"/>
</dbReference>
<evidence type="ECO:0000256" key="4">
    <source>
        <dbReference type="ARBA" id="ARBA00022833"/>
    </source>
</evidence>
<reference evidence="7 8" key="1">
    <citation type="submission" date="2019-08" db="EMBL/GenBank/DDBJ databases">
        <title>In-depth cultivation of the pig gut microbiome towards novel bacterial diversity and tailored functional studies.</title>
        <authorList>
            <person name="Wylensek D."/>
            <person name="Hitch T.C.A."/>
            <person name="Clavel T."/>
        </authorList>
    </citation>
    <scope>NUCLEOTIDE SEQUENCE [LARGE SCALE GENOMIC DNA]</scope>
    <source>
        <strain evidence="7 8">BBE-744-WT-12</strain>
    </source>
</reference>
<feature type="domain" description="Metallo-beta-lactamase" evidence="6">
    <location>
        <begin position="12"/>
        <end position="185"/>
    </location>
</feature>
<name>A0A844G574_9BACT</name>
<feature type="compositionally biased region" description="Polar residues" evidence="5">
    <location>
        <begin position="200"/>
        <end position="209"/>
    </location>
</feature>
<dbReference type="PANTHER" id="PTHR46233:SF3">
    <property type="entry name" value="HYDROXYACYLGLUTATHIONE HYDROLASE GLOC"/>
    <property type="match status" value="1"/>
</dbReference>
<dbReference type="Gene3D" id="3.60.15.10">
    <property type="entry name" value="Ribonuclease Z/Hydroxyacylglutathione hydrolase-like"/>
    <property type="match status" value="1"/>
</dbReference>
<protein>
    <submittedName>
        <fullName evidence="7">MBL fold metallo-hydrolase</fullName>
    </submittedName>
</protein>
<evidence type="ECO:0000256" key="1">
    <source>
        <dbReference type="ARBA" id="ARBA00001947"/>
    </source>
</evidence>
<dbReference type="GO" id="GO:0046872">
    <property type="term" value="F:metal ion binding"/>
    <property type="evidence" value="ECO:0007669"/>
    <property type="project" value="UniProtKB-KW"/>
</dbReference>
<dbReference type="InterPro" id="IPR001279">
    <property type="entry name" value="Metallo-B-lactamas"/>
</dbReference>
<evidence type="ECO:0000256" key="2">
    <source>
        <dbReference type="ARBA" id="ARBA00022723"/>
    </source>
</evidence>
<dbReference type="InterPro" id="IPR036866">
    <property type="entry name" value="RibonucZ/Hydroxyglut_hydro"/>
</dbReference>
<evidence type="ECO:0000313" key="7">
    <source>
        <dbReference type="EMBL" id="MST98990.1"/>
    </source>
</evidence>
<dbReference type="RefSeq" id="WP_106054290.1">
    <property type="nucleotide sequence ID" value="NZ_VUNS01000027.1"/>
</dbReference>
<keyword evidence="3 7" id="KW-0378">Hydrolase</keyword>
<evidence type="ECO:0000256" key="5">
    <source>
        <dbReference type="SAM" id="MobiDB-lite"/>
    </source>
</evidence>
<evidence type="ECO:0000256" key="3">
    <source>
        <dbReference type="ARBA" id="ARBA00022801"/>
    </source>
</evidence>
<dbReference type="AlphaFoldDB" id="A0A844G574"/>
<evidence type="ECO:0000259" key="6">
    <source>
        <dbReference type="SMART" id="SM00849"/>
    </source>
</evidence>
<comment type="cofactor">
    <cofactor evidence="1">
        <name>Zn(2+)</name>
        <dbReference type="ChEBI" id="CHEBI:29105"/>
    </cofactor>
</comment>
<dbReference type="Pfam" id="PF00753">
    <property type="entry name" value="Lactamase_B"/>
    <property type="match status" value="1"/>
</dbReference>
<dbReference type="InterPro" id="IPR051453">
    <property type="entry name" value="MBL_Glyoxalase_II"/>
</dbReference>
<proteinExistence type="predicted"/>
<dbReference type="SUPFAM" id="SSF56281">
    <property type="entry name" value="Metallo-hydrolase/oxidoreductase"/>
    <property type="match status" value="1"/>
</dbReference>
<feature type="region of interest" description="Disordered" evidence="5">
    <location>
        <begin position="184"/>
        <end position="209"/>
    </location>
</feature>
<dbReference type="EMBL" id="VUNS01000027">
    <property type="protein sequence ID" value="MST98990.1"/>
    <property type="molecule type" value="Genomic_DNA"/>
</dbReference>
<dbReference type="CDD" id="cd06262">
    <property type="entry name" value="metallo-hydrolase-like_MBL-fold"/>
    <property type="match status" value="1"/>
</dbReference>
<accession>A0A844G574</accession>
<sequence length="209" mass="22696">MKIATVPTGLLETNCYLVRPDDSRTLYVIDPGADARDIADRAAEFDYDRVAVLLTHAHVDHISGLGELCRLLRPAYVYLRGPDQAFYASPENSLPPYLPAAKDLPAVTGSTEDSDFKVIPLPGHTPGGSGFLFRGDPPALFVGDTIFAGSVGRTDLPGGDTATLLDSIRTQLLTLPDEVELYPGHGPATTVGRERKNNPYIRNSNYDQW</sequence>
<dbReference type="GO" id="GO:0016787">
    <property type="term" value="F:hydrolase activity"/>
    <property type="evidence" value="ECO:0007669"/>
    <property type="project" value="UniProtKB-KW"/>
</dbReference>
<keyword evidence="4" id="KW-0862">Zinc</keyword>
<gene>
    <name evidence="7" type="ORF">FYJ85_18300</name>
</gene>
<dbReference type="PANTHER" id="PTHR46233">
    <property type="entry name" value="HYDROXYACYLGLUTATHIONE HYDROLASE GLOC"/>
    <property type="match status" value="1"/>
</dbReference>
<keyword evidence="2" id="KW-0479">Metal-binding</keyword>
<evidence type="ECO:0000313" key="8">
    <source>
        <dbReference type="Proteomes" id="UP000435649"/>
    </source>
</evidence>